<organism evidence="12 13">
    <name type="scientific">Hyaloperonospora arabidopsidis (strain Emoy2)</name>
    <name type="common">Downy mildew agent</name>
    <name type="synonym">Peronospora arabidopsidis</name>
    <dbReference type="NCBI Taxonomy" id="559515"/>
    <lineage>
        <taxon>Eukaryota</taxon>
        <taxon>Sar</taxon>
        <taxon>Stramenopiles</taxon>
        <taxon>Oomycota</taxon>
        <taxon>Peronosporomycetes</taxon>
        <taxon>Peronosporales</taxon>
        <taxon>Peronosporaceae</taxon>
        <taxon>Hyaloperonospora</taxon>
    </lineage>
</organism>
<dbReference type="SMART" id="SM00710">
    <property type="entry name" value="PbH1"/>
    <property type="match status" value="5"/>
</dbReference>
<dbReference type="STRING" id="559515.M4BZW6"/>
<protein>
    <recommendedName>
        <fullName evidence="2">endo-polygalacturonase</fullName>
        <ecNumber evidence="2">3.2.1.15</ecNumber>
    </recommendedName>
</protein>
<keyword evidence="4" id="KW-0677">Repeat</keyword>
<keyword evidence="5 10" id="KW-0378">Hydrolase</keyword>
<evidence type="ECO:0000256" key="8">
    <source>
        <dbReference type="ARBA" id="ARBA00023316"/>
    </source>
</evidence>
<dbReference type="Gene3D" id="2.160.20.10">
    <property type="entry name" value="Single-stranded right-handed beta-helix, Pectin lyase-like"/>
    <property type="match status" value="1"/>
</dbReference>
<dbReference type="InterPro" id="IPR050434">
    <property type="entry name" value="Glycosyl_hydrlase_28"/>
</dbReference>
<evidence type="ECO:0000256" key="7">
    <source>
        <dbReference type="ARBA" id="ARBA00023295"/>
    </source>
</evidence>
<evidence type="ECO:0000256" key="2">
    <source>
        <dbReference type="ARBA" id="ARBA00012736"/>
    </source>
</evidence>
<dbReference type="GO" id="GO:0071555">
    <property type="term" value="P:cell wall organization"/>
    <property type="evidence" value="ECO:0007669"/>
    <property type="project" value="UniProtKB-KW"/>
</dbReference>
<dbReference type="EC" id="3.2.1.15" evidence="2"/>
<dbReference type="PANTHER" id="PTHR31884">
    <property type="entry name" value="POLYGALACTURONASE"/>
    <property type="match status" value="1"/>
</dbReference>
<accession>M4BZW6</accession>
<dbReference type="InterPro" id="IPR000743">
    <property type="entry name" value="Glyco_hydro_28"/>
</dbReference>
<keyword evidence="7 10" id="KW-0326">Glycosidase</keyword>
<evidence type="ECO:0000256" key="1">
    <source>
        <dbReference type="ARBA" id="ARBA00008834"/>
    </source>
</evidence>
<feature type="region of interest" description="Disordered" evidence="11">
    <location>
        <begin position="1"/>
        <end position="21"/>
    </location>
</feature>
<dbReference type="SUPFAM" id="SSF51126">
    <property type="entry name" value="Pectin lyase-like"/>
    <property type="match status" value="1"/>
</dbReference>
<dbReference type="eggNOG" id="ENOG502S8FN">
    <property type="taxonomic scope" value="Eukaryota"/>
</dbReference>
<dbReference type="EnsemblProtists" id="HpaT812140">
    <property type="protein sequence ID" value="HpaP812140"/>
    <property type="gene ID" value="HpaG812140"/>
</dbReference>
<reference evidence="13" key="1">
    <citation type="journal article" date="2010" name="Science">
        <title>Signatures of adaptation to obligate biotrophy in the Hyaloperonospora arabidopsidis genome.</title>
        <authorList>
            <person name="Baxter L."/>
            <person name="Tripathy S."/>
            <person name="Ishaque N."/>
            <person name="Boot N."/>
            <person name="Cabral A."/>
            <person name="Kemen E."/>
            <person name="Thines M."/>
            <person name="Ah-Fong A."/>
            <person name="Anderson R."/>
            <person name="Badejoko W."/>
            <person name="Bittner-Eddy P."/>
            <person name="Boore J.L."/>
            <person name="Chibucos M.C."/>
            <person name="Coates M."/>
            <person name="Dehal P."/>
            <person name="Delehaunty K."/>
            <person name="Dong S."/>
            <person name="Downton P."/>
            <person name="Dumas B."/>
            <person name="Fabro G."/>
            <person name="Fronick C."/>
            <person name="Fuerstenberg S.I."/>
            <person name="Fulton L."/>
            <person name="Gaulin E."/>
            <person name="Govers F."/>
            <person name="Hughes L."/>
            <person name="Humphray S."/>
            <person name="Jiang R.H."/>
            <person name="Judelson H."/>
            <person name="Kamoun S."/>
            <person name="Kyung K."/>
            <person name="Meijer H."/>
            <person name="Minx P."/>
            <person name="Morris P."/>
            <person name="Nelson J."/>
            <person name="Phuntumart V."/>
            <person name="Qutob D."/>
            <person name="Rehmany A."/>
            <person name="Rougon-Cardoso A."/>
            <person name="Ryden P."/>
            <person name="Torto-Alalibo T."/>
            <person name="Studholme D."/>
            <person name="Wang Y."/>
            <person name="Win J."/>
            <person name="Wood J."/>
            <person name="Clifton S.W."/>
            <person name="Rogers J."/>
            <person name="Van den Ackerveken G."/>
            <person name="Jones J.D."/>
            <person name="McDowell J.M."/>
            <person name="Beynon J."/>
            <person name="Tyler B.M."/>
        </authorList>
    </citation>
    <scope>NUCLEOTIDE SEQUENCE [LARGE SCALE GENOMIC DNA]</scope>
    <source>
        <strain evidence="13">Emoy2</strain>
    </source>
</reference>
<dbReference type="GO" id="GO:0045490">
    <property type="term" value="P:pectin catabolic process"/>
    <property type="evidence" value="ECO:0007669"/>
    <property type="project" value="TreeGrafter"/>
</dbReference>
<evidence type="ECO:0000256" key="3">
    <source>
        <dbReference type="ARBA" id="ARBA00022729"/>
    </source>
</evidence>
<dbReference type="VEuPathDB" id="FungiDB:HpaG812140"/>
<keyword evidence="13" id="KW-1185">Reference proteome</keyword>
<keyword evidence="3" id="KW-0732">Signal</keyword>
<dbReference type="OMA" id="GSTIKFM"/>
<evidence type="ECO:0000256" key="5">
    <source>
        <dbReference type="ARBA" id="ARBA00022801"/>
    </source>
</evidence>
<dbReference type="EMBL" id="JH598067">
    <property type="status" value="NOT_ANNOTATED_CDS"/>
    <property type="molecule type" value="Genomic_DNA"/>
</dbReference>
<dbReference type="AlphaFoldDB" id="M4BZW6"/>
<dbReference type="InterPro" id="IPR011050">
    <property type="entry name" value="Pectin_lyase_fold/virulence"/>
</dbReference>
<keyword evidence="8" id="KW-0961">Cell wall biogenesis/degradation</keyword>
<evidence type="ECO:0000256" key="9">
    <source>
        <dbReference type="ARBA" id="ARBA00034074"/>
    </source>
</evidence>
<comment type="similarity">
    <text evidence="1 10">Belongs to the glycosyl hydrolase 28 family.</text>
</comment>
<comment type="catalytic activity">
    <reaction evidence="9">
        <text>(1,4-alpha-D-galacturonosyl)n+m + H2O = (1,4-alpha-D-galacturonosyl)n + (1,4-alpha-D-galacturonosyl)m.</text>
        <dbReference type="EC" id="3.2.1.15"/>
    </reaction>
</comment>
<evidence type="ECO:0000256" key="10">
    <source>
        <dbReference type="RuleBase" id="RU361169"/>
    </source>
</evidence>
<dbReference type="InterPro" id="IPR006626">
    <property type="entry name" value="PbH1"/>
</dbReference>
<dbReference type="GO" id="GO:0005576">
    <property type="term" value="C:extracellular region"/>
    <property type="evidence" value="ECO:0007669"/>
    <property type="project" value="TreeGrafter"/>
</dbReference>
<sequence length="340" mass="36659">MSPFPERSLPEQKPPGGKTGIVYPVPSSRRSGFVMPDESVCVLTGTYVNGADVSQCKTIIIDSLHMWEGPLIKLTGNNLTVTGPGILDGQGAWYWPYGKNITPPVFFCLNQVANSVLSGFTIQNMPFHTFSILSSNYTTLSDLTIDSRARNGIAKNTDGFDLGKNDHVSITRNRVINQDDCLAMQSSTNTVFSFNCCNGSHGVSIGSLGSPLQNINTTVDNLLVLNNVIENSSNGLRIKTIIDLKGLVTNVRYVNNRLVNVKHAIVIHSDYNKTRGGYSGRPTSLVGITNITINGLFGSALNLYDIKANPDVVSNLKFTNIAVNVTNIGNCTGAPSNVQC</sequence>
<keyword evidence="6" id="KW-1015">Disulfide bond</keyword>
<dbReference type="Proteomes" id="UP000011713">
    <property type="component" value="Unassembled WGS sequence"/>
</dbReference>
<dbReference type="GO" id="GO:0004650">
    <property type="term" value="F:polygalacturonase activity"/>
    <property type="evidence" value="ECO:0007669"/>
    <property type="project" value="UniProtKB-EC"/>
</dbReference>
<name>M4BZW6_HYAAE</name>
<evidence type="ECO:0000313" key="12">
    <source>
        <dbReference type="EnsemblProtists" id="HpaP812140"/>
    </source>
</evidence>
<dbReference type="InterPro" id="IPR012334">
    <property type="entry name" value="Pectin_lyas_fold"/>
</dbReference>
<dbReference type="PANTHER" id="PTHR31884:SF1">
    <property type="entry name" value="POLYGALACTURONASE"/>
    <property type="match status" value="1"/>
</dbReference>
<proteinExistence type="inferred from homology"/>
<reference evidence="12" key="2">
    <citation type="submission" date="2015-06" db="UniProtKB">
        <authorList>
            <consortium name="EnsemblProtists"/>
        </authorList>
    </citation>
    <scope>IDENTIFICATION</scope>
    <source>
        <strain evidence="12">Emoy2</strain>
    </source>
</reference>
<dbReference type="InParanoid" id="M4BZW6"/>
<evidence type="ECO:0000313" key="13">
    <source>
        <dbReference type="Proteomes" id="UP000011713"/>
    </source>
</evidence>
<evidence type="ECO:0000256" key="6">
    <source>
        <dbReference type="ARBA" id="ARBA00023157"/>
    </source>
</evidence>
<evidence type="ECO:0000256" key="11">
    <source>
        <dbReference type="SAM" id="MobiDB-lite"/>
    </source>
</evidence>
<dbReference type="Pfam" id="PF00295">
    <property type="entry name" value="Glyco_hydro_28"/>
    <property type="match status" value="1"/>
</dbReference>
<dbReference type="HOGENOM" id="CLU_040116_1_0_1"/>
<evidence type="ECO:0000256" key="4">
    <source>
        <dbReference type="ARBA" id="ARBA00022737"/>
    </source>
</evidence>